<name>A0A2N7QFU8_9BACT</name>
<accession>A0A2N7QFU8</accession>
<organism evidence="1 2">
    <name type="scientific">Thermodesulfobacterium geofontis</name>
    <dbReference type="NCBI Taxonomy" id="1295609"/>
    <lineage>
        <taxon>Bacteria</taxon>
        <taxon>Pseudomonadati</taxon>
        <taxon>Thermodesulfobacteriota</taxon>
        <taxon>Thermodesulfobacteria</taxon>
        <taxon>Thermodesulfobacteriales</taxon>
        <taxon>Thermodesulfobacteriaceae</taxon>
        <taxon>Thermodesulfobacterium</taxon>
    </lineage>
</organism>
<dbReference type="AlphaFoldDB" id="A0A2N7QFU8"/>
<gene>
    <name evidence="1" type="ORF">C0169_02085</name>
</gene>
<proteinExistence type="predicted"/>
<protein>
    <submittedName>
        <fullName evidence="1">Uncharacterized protein</fullName>
    </submittedName>
</protein>
<dbReference type="Proteomes" id="UP000235619">
    <property type="component" value="Unassembled WGS sequence"/>
</dbReference>
<evidence type="ECO:0000313" key="1">
    <source>
        <dbReference type="EMBL" id="PMP97764.1"/>
    </source>
</evidence>
<sequence length="98" mass="11770">MTNTKSLEQKYILERFLRFLLHSQFFKDLLTILTGKETVEELLDLFLLSWDEEEALKGKKFEKYIELIPIIIYVIKELGFGDDHPKQKDLENKHIVYH</sequence>
<comment type="caution">
    <text evidence="1">The sequence shown here is derived from an EMBL/GenBank/DDBJ whole genome shotgun (WGS) entry which is preliminary data.</text>
</comment>
<reference evidence="1 2" key="1">
    <citation type="submission" date="2018-01" db="EMBL/GenBank/DDBJ databases">
        <title>Metagenomic assembled genomes from two thermal pools in the Uzon Caldera, Kamchatka, Russia.</title>
        <authorList>
            <person name="Wilkins L."/>
            <person name="Ettinger C."/>
        </authorList>
    </citation>
    <scope>NUCLEOTIDE SEQUENCE [LARGE SCALE GENOMIC DNA]</scope>
    <source>
        <strain evidence="1">ARK-04</strain>
    </source>
</reference>
<dbReference type="EMBL" id="PNJD01000129">
    <property type="protein sequence ID" value="PMP97764.1"/>
    <property type="molecule type" value="Genomic_DNA"/>
</dbReference>
<evidence type="ECO:0000313" key="2">
    <source>
        <dbReference type="Proteomes" id="UP000235619"/>
    </source>
</evidence>